<feature type="transmembrane region" description="Helical" evidence="3">
    <location>
        <begin position="51"/>
        <end position="75"/>
    </location>
</feature>
<dbReference type="Pfam" id="PF01344">
    <property type="entry name" value="Kelch_1"/>
    <property type="match status" value="1"/>
</dbReference>
<dbReference type="Gene3D" id="2.130.10.80">
    <property type="entry name" value="Galactose oxidase/kelch, beta-propeller"/>
    <property type="match status" value="4"/>
</dbReference>
<keyword evidence="3" id="KW-0812">Transmembrane</keyword>
<dbReference type="Pfam" id="PF24681">
    <property type="entry name" value="Kelch_KLHDC2_KLHL20_DRC7"/>
    <property type="match status" value="1"/>
</dbReference>
<dbReference type="InterPro" id="IPR015915">
    <property type="entry name" value="Kelch-typ_b-propeller"/>
</dbReference>
<dbReference type="AlphaFoldDB" id="A0A815UG60"/>
<dbReference type="SMART" id="SM00612">
    <property type="entry name" value="Kelch"/>
    <property type="match status" value="5"/>
</dbReference>
<evidence type="ECO:0000313" key="5">
    <source>
        <dbReference type="Proteomes" id="UP000663828"/>
    </source>
</evidence>
<accession>A0A815UG60</accession>
<evidence type="ECO:0000256" key="1">
    <source>
        <dbReference type="ARBA" id="ARBA00022441"/>
    </source>
</evidence>
<gene>
    <name evidence="4" type="ORF">XAT740_LOCUS40655</name>
</gene>
<evidence type="ECO:0000256" key="2">
    <source>
        <dbReference type="ARBA" id="ARBA00022737"/>
    </source>
</evidence>
<dbReference type="InterPro" id="IPR037293">
    <property type="entry name" value="Gal_Oxidase_central_sf"/>
</dbReference>
<organism evidence="4 5">
    <name type="scientific">Adineta ricciae</name>
    <name type="common">Rotifer</name>
    <dbReference type="NCBI Taxonomy" id="249248"/>
    <lineage>
        <taxon>Eukaryota</taxon>
        <taxon>Metazoa</taxon>
        <taxon>Spiralia</taxon>
        <taxon>Gnathifera</taxon>
        <taxon>Rotifera</taxon>
        <taxon>Eurotatoria</taxon>
        <taxon>Bdelloidea</taxon>
        <taxon>Adinetida</taxon>
        <taxon>Adinetidae</taxon>
        <taxon>Adineta</taxon>
    </lineage>
</organism>
<dbReference type="PANTHER" id="PTHR46344">
    <property type="entry name" value="OS02G0202900 PROTEIN"/>
    <property type="match status" value="1"/>
</dbReference>
<dbReference type="EMBL" id="CAJNOR010004650">
    <property type="protein sequence ID" value="CAF1518610.1"/>
    <property type="molecule type" value="Genomic_DNA"/>
</dbReference>
<name>A0A815UG60_ADIRI</name>
<sequence>MRIYNTDTFTDKNCGAFVFRTSEPDQANSSQTAHIQSRIRHDNRHTKCEKILATCLATALMLITISLIVVVPIIANKNSLKSISQTKTTTTRLNDRIQPTTSIKEWTAAAKLNINRNRHTATVLQNEQLLITGGHSHKGVLHECELYDPSRNRWTLVANMSAPRDYHTASLLTNGLVLVTGRENSDGVLSTAELYDASTNTWTNTQSMTHQRSKHTATVLQDGKVLVADIGIWTVTENMACSRFNHQASLLTNGTVLITGGFGFCSSGISAKTSELYDPIADAWIKTNNMNIDRYDHTATVLHDGKVLVTGGRDLGVSIWNSTELFNPLTNQWTTIHSMSTPRYAHSATLLPNGRVLVVGGYSDYSLNTAELYNPSTDTWAVTGNMKNQRSYHTTSLLTSGKVLVVGGSFGPHADITEVYQCDDTRRSALVNNACEGNEKFYF</sequence>
<keyword evidence="1" id="KW-0880">Kelch repeat</keyword>
<comment type="caution">
    <text evidence="4">The sequence shown here is derived from an EMBL/GenBank/DDBJ whole genome shotgun (WGS) entry which is preliminary data.</text>
</comment>
<reference evidence="4" key="1">
    <citation type="submission" date="2021-02" db="EMBL/GenBank/DDBJ databases">
        <authorList>
            <person name="Nowell W R."/>
        </authorList>
    </citation>
    <scope>NUCLEOTIDE SEQUENCE</scope>
</reference>
<keyword evidence="3" id="KW-0472">Membrane</keyword>
<protein>
    <submittedName>
        <fullName evidence="4">Uncharacterized protein</fullName>
    </submittedName>
</protein>
<dbReference type="PANTHER" id="PTHR46344:SF27">
    <property type="entry name" value="KELCH REPEAT SUPERFAMILY PROTEIN"/>
    <property type="match status" value="1"/>
</dbReference>
<dbReference type="InterPro" id="IPR006652">
    <property type="entry name" value="Kelch_1"/>
</dbReference>
<proteinExistence type="predicted"/>
<evidence type="ECO:0000313" key="4">
    <source>
        <dbReference type="EMBL" id="CAF1518610.1"/>
    </source>
</evidence>
<dbReference type="Proteomes" id="UP000663828">
    <property type="component" value="Unassembled WGS sequence"/>
</dbReference>
<dbReference type="SUPFAM" id="SSF117281">
    <property type="entry name" value="Kelch motif"/>
    <property type="match status" value="2"/>
</dbReference>
<keyword evidence="2" id="KW-0677">Repeat</keyword>
<keyword evidence="5" id="KW-1185">Reference proteome</keyword>
<evidence type="ECO:0000256" key="3">
    <source>
        <dbReference type="SAM" id="Phobius"/>
    </source>
</evidence>
<keyword evidence="3" id="KW-1133">Transmembrane helix</keyword>